<accession>A0A6C0P044</accession>
<dbReference type="Proteomes" id="UP000479114">
    <property type="component" value="Chromosome"/>
</dbReference>
<evidence type="ECO:0000256" key="1">
    <source>
        <dbReference type="ARBA" id="ARBA00022729"/>
    </source>
</evidence>
<keyword evidence="4" id="KW-1185">Reference proteome</keyword>
<sequence>MPQQAHRFHKPIIVLKQADLPYLLHQPDRSSDSGAKWPLILFLHGRDQRGNDVEQLKIRGLPRIAEDNPAFPFIVLAPQCPSYYIWPMVFDGITALLDEVIASCPVDPERIFVTGLSMGGYGAWDLAMEYPERFAGVVPVCGSGSPERIGRLRDVQVWAFHGTRDEVVPVEEARELISALGDCGGNGRLTEYPEGGHAIWEEAYATEELYSWFFRQRKAVGVE</sequence>
<proteinExistence type="predicted"/>
<organism evidence="3 4">
    <name type="scientific">Paenibacillus rhizovicinus</name>
    <dbReference type="NCBI Taxonomy" id="2704463"/>
    <lineage>
        <taxon>Bacteria</taxon>
        <taxon>Bacillati</taxon>
        <taxon>Bacillota</taxon>
        <taxon>Bacilli</taxon>
        <taxon>Bacillales</taxon>
        <taxon>Paenibacillaceae</taxon>
        <taxon>Paenibacillus</taxon>
    </lineage>
</organism>
<evidence type="ECO:0000259" key="2">
    <source>
        <dbReference type="Pfam" id="PF02230"/>
    </source>
</evidence>
<feature type="domain" description="Phospholipase/carboxylesterase/thioesterase" evidence="2">
    <location>
        <begin position="93"/>
        <end position="202"/>
    </location>
</feature>
<dbReference type="KEGG" id="prz:GZH47_13430"/>
<keyword evidence="1" id="KW-0732">Signal</keyword>
<dbReference type="RefSeq" id="WP_162640547.1">
    <property type="nucleotide sequence ID" value="NZ_CP048286.1"/>
</dbReference>
<dbReference type="InterPro" id="IPR003140">
    <property type="entry name" value="PLipase/COase/thioEstase"/>
</dbReference>
<dbReference type="GO" id="GO:0016787">
    <property type="term" value="F:hydrolase activity"/>
    <property type="evidence" value="ECO:0007669"/>
    <property type="project" value="InterPro"/>
</dbReference>
<dbReference type="EMBL" id="CP048286">
    <property type="protein sequence ID" value="QHW31741.1"/>
    <property type="molecule type" value="Genomic_DNA"/>
</dbReference>
<evidence type="ECO:0000313" key="4">
    <source>
        <dbReference type="Proteomes" id="UP000479114"/>
    </source>
</evidence>
<reference evidence="3 4" key="1">
    <citation type="submission" date="2020-02" db="EMBL/GenBank/DDBJ databases">
        <title>Paenibacillus sp. nov., isolated from rhizosphere soil of tomato.</title>
        <authorList>
            <person name="Weon H.-Y."/>
            <person name="Lee S.A."/>
        </authorList>
    </citation>
    <scope>NUCLEOTIDE SEQUENCE [LARGE SCALE GENOMIC DNA]</scope>
    <source>
        <strain evidence="3 4">14171R-81</strain>
    </source>
</reference>
<dbReference type="PANTHER" id="PTHR43037:SF1">
    <property type="entry name" value="BLL1128 PROTEIN"/>
    <property type="match status" value="1"/>
</dbReference>
<dbReference type="InterPro" id="IPR029058">
    <property type="entry name" value="AB_hydrolase_fold"/>
</dbReference>
<dbReference type="SUPFAM" id="SSF53474">
    <property type="entry name" value="alpha/beta-Hydrolases"/>
    <property type="match status" value="1"/>
</dbReference>
<evidence type="ECO:0000313" key="3">
    <source>
        <dbReference type="EMBL" id="QHW31741.1"/>
    </source>
</evidence>
<dbReference type="AlphaFoldDB" id="A0A6C0P044"/>
<dbReference type="PANTHER" id="PTHR43037">
    <property type="entry name" value="UNNAMED PRODUCT-RELATED"/>
    <property type="match status" value="1"/>
</dbReference>
<dbReference type="Pfam" id="PF02230">
    <property type="entry name" value="Abhydrolase_2"/>
    <property type="match status" value="1"/>
</dbReference>
<name>A0A6C0P044_9BACL</name>
<dbReference type="Gene3D" id="3.40.50.1820">
    <property type="entry name" value="alpha/beta hydrolase"/>
    <property type="match status" value="1"/>
</dbReference>
<dbReference type="InterPro" id="IPR050955">
    <property type="entry name" value="Plant_Biomass_Hydrol_Est"/>
</dbReference>
<protein>
    <submittedName>
        <fullName evidence="3">Phospholipase</fullName>
    </submittedName>
</protein>
<gene>
    <name evidence="3" type="ORF">GZH47_13430</name>
</gene>